<feature type="region of interest" description="Disordered" evidence="1">
    <location>
        <begin position="100"/>
        <end position="139"/>
    </location>
</feature>
<dbReference type="Proteomes" id="UP000664132">
    <property type="component" value="Unassembled WGS sequence"/>
</dbReference>
<sequence length="321" mass="35971">MGYSTEGISDHGERDREEPLNSADEASGFNNLFSRFQYEADQGNKDKHVDEDAEAVEKMQREKDELDEKHKRAERAKKTLRKAERYKYVIRRLRAHYNSVSVSDDSEEDSSVVADEDELDRSEAGPSRQASRAASHAASKSITTDGIKVHELAVHAAQDFPVLRCGFCGEGENEFKAEHTPVEDALEIYKEVWGDHAWNHHKMKTYDGWQANDLFWHEGQGCQCRLASTTHDRFSKVPPRKDKGTEAEERCHPNIDPANDGQPNAARGGGRYGLRRLEDNKKSTGGKAPAKGKMAASAREQAELDENAETSQPGEDKEADV</sequence>
<gene>
    <name evidence="2" type="ORF">IFR04_000472</name>
</gene>
<dbReference type="AlphaFoldDB" id="A0A8H7WK83"/>
<protein>
    <submittedName>
        <fullName evidence="2">Uncharacterized protein</fullName>
    </submittedName>
</protein>
<feature type="compositionally biased region" description="Basic and acidic residues" evidence="1">
    <location>
        <begin position="8"/>
        <end position="19"/>
    </location>
</feature>
<feature type="region of interest" description="Disordered" evidence="1">
    <location>
        <begin position="233"/>
        <end position="321"/>
    </location>
</feature>
<evidence type="ECO:0000313" key="3">
    <source>
        <dbReference type="Proteomes" id="UP000664132"/>
    </source>
</evidence>
<comment type="caution">
    <text evidence="2">The sequence shown here is derived from an EMBL/GenBank/DDBJ whole genome shotgun (WGS) entry which is preliminary data.</text>
</comment>
<proteinExistence type="predicted"/>
<organism evidence="2 3">
    <name type="scientific">Cadophora malorum</name>
    <dbReference type="NCBI Taxonomy" id="108018"/>
    <lineage>
        <taxon>Eukaryota</taxon>
        <taxon>Fungi</taxon>
        <taxon>Dikarya</taxon>
        <taxon>Ascomycota</taxon>
        <taxon>Pezizomycotina</taxon>
        <taxon>Leotiomycetes</taxon>
        <taxon>Helotiales</taxon>
        <taxon>Ploettnerulaceae</taxon>
        <taxon>Cadophora</taxon>
    </lineage>
</organism>
<reference evidence="2" key="1">
    <citation type="submission" date="2021-02" db="EMBL/GenBank/DDBJ databases">
        <title>Genome sequence Cadophora malorum strain M34.</title>
        <authorList>
            <person name="Stefanovic E."/>
            <person name="Vu D."/>
            <person name="Scully C."/>
            <person name="Dijksterhuis J."/>
            <person name="Roader J."/>
            <person name="Houbraken J."/>
        </authorList>
    </citation>
    <scope>NUCLEOTIDE SEQUENCE</scope>
    <source>
        <strain evidence="2">M34</strain>
    </source>
</reference>
<feature type="compositionally biased region" description="Low complexity" evidence="1">
    <location>
        <begin position="127"/>
        <end position="139"/>
    </location>
</feature>
<keyword evidence="3" id="KW-1185">Reference proteome</keyword>
<evidence type="ECO:0000313" key="2">
    <source>
        <dbReference type="EMBL" id="KAG4426289.1"/>
    </source>
</evidence>
<feature type="compositionally biased region" description="Acidic residues" evidence="1">
    <location>
        <begin position="104"/>
        <end position="120"/>
    </location>
</feature>
<evidence type="ECO:0000256" key="1">
    <source>
        <dbReference type="SAM" id="MobiDB-lite"/>
    </source>
</evidence>
<feature type="compositionally biased region" description="Basic and acidic residues" evidence="1">
    <location>
        <begin position="42"/>
        <end position="71"/>
    </location>
</feature>
<name>A0A8H7WK83_9HELO</name>
<feature type="compositionally biased region" description="Basic and acidic residues" evidence="1">
    <location>
        <begin position="233"/>
        <end position="253"/>
    </location>
</feature>
<feature type="region of interest" description="Disordered" evidence="1">
    <location>
        <begin position="1"/>
        <end position="78"/>
    </location>
</feature>
<dbReference type="EMBL" id="JAFJYH010000003">
    <property type="protein sequence ID" value="KAG4426289.1"/>
    <property type="molecule type" value="Genomic_DNA"/>
</dbReference>
<accession>A0A8H7WK83</accession>
<feature type="compositionally biased region" description="Low complexity" evidence="1">
    <location>
        <begin position="285"/>
        <end position="298"/>
    </location>
</feature>